<dbReference type="InterPro" id="IPR036397">
    <property type="entry name" value="RNaseH_sf"/>
</dbReference>
<name>A0A6L2KMN1_TANCI</name>
<gene>
    <name evidence="11" type="ORF">Tci_022197</name>
</gene>
<feature type="domain" description="Reverse transcriptase RNase H-like" evidence="9">
    <location>
        <begin position="102"/>
        <end position="201"/>
    </location>
</feature>
<keyword evidence="5" id="KW-0064">Aspartyl protease</keyword>
<dbReference type="Pfam" id="PF22936">
    <property type="entry name" value="Pol_BBD"/>
    <property type="match status" value="1"/>
</dbReference>
<evidence type="ECO:0000256" key="8">
    <source>
        <dbReference type="ARBA" id="ARBA00022918"/>
    </source>
</evidence>
<dbReference type="InterPro" id="IPR054722">
    <property type="entry name" value="PolX-like_BBD"/>
</dbReference>
<dbReference type="GO" id="GO:0004190">
    <property type="term" value="F:aspartic-type endopeptidase activity"/>
    <property type="evidence" value="ECO:0007669"/>
    <property type="project" value="UniProtKB-KW"/>
</dbReference>
<dbReference type="InterPro" id="IPR043502">
    <property type="entry name" value="DNA/RNA_pol_sf"/>
</dbReference>
<dbReference type="Gene3D" id="3.30.70.270">
    <property type="match status" value="1"/>
</dbReference>
<dbReference type="InterPro" id="IPR041373">
    <property type="entry name" value="RT_RNaseH"/>
</dbReference>
<dbReference type="Pfam" id="PF17917">
    <property type="entry name" value="RT_RNaseH"/>
    <property type="match status" value="1"/>
</dbReference>
<evidence type="ECO:0000256" key="2">
    <source>
        <dbReference type="ARBA" id="ARBA00022679"/>
    </source>
</evidence>
<evidence type="ECO:0000256" key="4">
    <source>
        <dbReference type="ARBA" id="ARBA00022722"/>
    </source>
</evidence>
<accession>A0A6L2KMN1</accession>
<dbReference type="GO" id="GO:0006508">
    <property type="term" value="P:proteolysis"/>
    <property type="evidence" value="ECO:0007669"/>
    <property type="project" value="UniProtKB-KW"/>
</dbReference>
<reference evidence="11" key="1">
    <citation type="journal article" date="2019" name="Sci. Rep.">
        <title>Draft genome of Tanacetum cinerariifolium, the natural source of mosquito coil.</title>
        <authorList>
            <person name="Yamashiro T."/>
            <person name="Shiraishi A."/>
            <person name="Satake H."/>
            <person name="Nakayama K."/>
        </authorList>
    </citation>
    <scope>NUCLEOTIDE SEQUENCE</scope>
</reference>
<dbReference type="Gene3D" id="3.30.420.10">
    <property type="entry name" value="Ribonuclease H-like superfamily/Ribonuclease H"/>
    <property type="match status" value="1"/>
</dbReference>
<keyword evidence="3" id="KW-0548">Nucleotidyltransferase</keyword>
<evidence type="ECO:0000259" key="9">
    <source>
        <dbReference type="Pfam" id="PF17917"/>
    </source>
</evidence>
<dbReference type="InterPro" id="IPR051320">
    <property type="entry name" value="Viral_Replic_Matur_Polypro"/>
</dbReference>
<feature type="domain" description="Retrovirus-related Pol polyprotein from transposon TNT 1-94-like beta-barrel" evidence="10">
    <location>
        <begin position="570"/>
        <end position="635"/>
    </location>
</feature>
<evidence type="ECO:0000256" key="1">
    <source>
        <dbReference type="ARBA" id="ARBA00022670"/>
    </source>
</evidence>
<evidence type="ECO:0000313" key="11">
    <source>
        <dbReference type="EMBL" id="GEU50219.1"/>
    </source>
</evidence>
<keyword evidence="6" id="KW-0255">Endonuclease</keyword>
<dbReference type="PANTHER" id="PTHR33064">
    <property type="entry name" value="POL PROTEIN"/>
    <property type="match status" value="1"/>
</dbReference>
<dbReference type="InterPro" id="IPR043128">
    <property type="entry name" value="Rev_trsase/Diguanyl_cyclase"/>
</dbReference>
<sequence length="668" mass="75939">METLNIIGPLFSDIGYDIQENGLDLQMELNCNTKKGLRSFLGIVNYARNHISKLKILLRPLYEKINAHGDKRLKPSDYELVRKIKEHVQNLSDLEIPPENAYIILETNGCMEGWGEIVKWKKSKAYPKSSERICAYASGKFSTTQSTIDAEINACINTLEKLKIYYLDKQEVTLRTDCQAIISFYNKTNSNKSSRVRWIKFADEVTGTCVKINIERIEGKHNTLVDSLSRLVNLCFAECTGEMKQLAAATLYSVEKVLQSPNAFQKNMKITCENCLTCEVIFCGSSAMFQEQSMPLDSHLDITSDHKPGSADRTSITSDSVHAGGKVHNFEGIQKALTKEIKEIKDVFEELKAEVAQNIVDRKHDAIERKNLLIANDNLIAECLSKEVFSVVTNSKLIIARFTEMHVTNTIVEARCMEPEVELSNLRDKSHNDNHDELVNRFSKLEHYKELYDSIKITRAKHIEQVTALTTENVNLKAQILNKVNSVSKDHVKPKVLTPGKHLKESVETIRDIVEEAKVVRPLDRSIISAWRYTKNSQELLEYAIGTCPQDSHQRDKKLAHAPLIRKKQGCSKHMTRNRSRLMNFVKKFIGTVRFGNDHFGAIMGYEDYVIDNSVISRVYYVEGLGHNLFSVGQFCDFDLEVAFRKHSCYVRDTNGVELIKGSRGSNL</sequence>
<keyword evidence="4" id="KW-0540">Nuclease</keyword>
<evidence type="ECO:0000256" key="7">
    <source>
        <dbReference type="ARBA" id="ARBA00022801"/>
    </source>
</evidence>
<organism evidence="11">
    <name type="scientific">Tanacetum cinerariifolium</name>
    <name type="common">Dalmatian daisy</name>
    <name type="synonym">Chrysanthemum cinerariifolium</name>
    <dbReference type="NCBI Taxonomy" id="118510"/>
    <lineage>
        <taxon>Eukaryota</taxon>
        <taxon>Viridiplantae</taxon>
        <taxon>Streptophyta</taxon>
        <taxon>Embryophyta</taxon>
        <taxon>Tracheophyta</taxon>
        <taxon>Spermatophyta</taxon>
        <taxon>Magnoliopsida</taxon>
        <taxon>eudicotyledons</taxon>
        <taxon>Gunneridae</taxon>
        <taxon>Pentapetalae</taxon>
        <taxon>asterids</taxon>
        <taxon>campanulids</taxon>
        <taxon>Asterales</taxon>
        <taxon>Asteraceae</taxon>
        <taxon>Asteroideae</taxon>
        <taxon>Anthemideae</taxon>
        <taxon>Anthemidinae</taxon>
        <taxon>Tanacetum</taxon>
    </lineage>
</organism>
<evidence type="ECO:0000259" key="10">
    <source>
        <dbReference type="Pfam" id="PF22936"/>
    </source>
</evidence>
<protein>
    <submittedName>
        <fullName evidence="11">TPA: orf y</fullName>
    </submittedName>
</protein>
<dbReference type="AlphaFoldDB" id="A0A6L2KMN1"/>
<dbReference type="PANTHER" id="PTHR33064:SF37">
    <property type="entry name" value="RIBONUCLEASE H"/>
    <property type="match status" value="1"/>
</dbReference>
<evidence type="ECO:0000256" key="5">
    <source>
        <dbReference type="ARBA" id="ARBA00022750"/>
    </source>
</evidence>
<dbReference type="GO" id="GO:0003676">
    <property type="term" value="F:nucleic acid binding"/>
    <property type="evidence" value="ECO:0007669"/>
    <property type="project" value="InterPro"/>
</dbReference>
<keyword evidence="8" id="KW-0695">RNA-directed DNA polymerase</keyword>
<dbReference type="SUPFAM" id="SSF56672">
    <property type="entry name" value="DNA/RNA polymerases"/>
    <property type="match status" value="1"/>
</dbReference>
<dbReference type="EMBL" id="BKCJ010002682">
    <property type="protein sequence ID" value="GEU50219.1"/>
    <property type="molecule type" value="Genomic_DNA"/>
</dbReference>
<proteinExistence type="predicted"/>
<dbReference type="GO" id="GO:0003964">
    <property type="term" value="F:RNA-directed DNA polymerase activity"/>
    <property type="evidence" value="ECO:0007669"/>
    <property type="project" value="UniProtKB-KW"/>
</dbReference>
<keyword evidence="1" id="KW-0645">Protease</keyword>
<dbReference type="GO" id="GO:0004519">
    <property type="term" value="F:endonuclease activity"/>
    <property type="evidence" value="ECO:0007669"/>
    <property type="project" value="UniProtKB-KW"/>
</dbReference>
<evidence type="ECO:0000256" key="3">
    <source>
        <dbReference type="ARBA" id="ARBA00022695"/>
    </source>
</evidence>
<keyword evidence="7" id="KW-0378">Hydrolase</keyword>
<evidence type="ECO:0000256" key="6">
    <source>
        <dbReference type="ARBA" id="ARBA00022759"/>
    </source>
</evidence>
<comment type="caution">
    <text evidence="11">The sequence shown here is derived from an EMBL/GenBank/DDBJ whole genome shotgun (WGS) entry which is preliminary data.</text>
</comment>
<keyword evidence="2" id="KW-0808">Transferase</keyword>